<evidence type="ECO:0000256" key="4">
    <source>
        <dbReference type="ARBA" id="ARBA00022614"/>
    </source>
</evidence>
<keyword evidence="3" id="KW-0813">Transport</keyword>
<protein>
    <recommendedName>
        <fullName evidence="13">Nuclear RNA export factor 1-like protein</fullName>
    </recommendedName>
</protein>
<dbReference type="Pfam" id="PF22602">
    <property type="entry name" value="NXF_NTF2"/>
    <property type="match status" value="1"/>
</dbReference>
<dbReference type="InterPro" id="IPR035979">
    <property type="entry name" value="RBD_domain_sf"/>
</dbReference>
<evidence type="ECO:0000256" key="1">
    <source>
        <dbReference type="ARBA" id="ARBA00004123"/>
    </source>
</evidence>
<keyword evidence="6" id="KW-0509">mRNA transport</keyword>
<evidence type="ECO:0000313" key="11">
    <source>
        <dbReference type="EMBL" id="CAF1461828.1"/>
    </source>
</evidence>
<dbReference type="InterPro" id="IPR018222">
    <property type="entry name" value="Nuclear_transport_factor_2_euk"/>
</dbReference>
<dbReference type="SUPFAM" id="SSF54928">
    <property type="entry name" value="RNA-binding domain, RBD"/>
    <property type="match status" value="1"/>
</dbReference>
<dbReference type="SUPFAM" id="SSF52058">
    <property type="entry name" value="L domain-like"/>
    <property type="match status" value="1"/>
</dbReference>
<comment type="subcellular location">
    <subcellularLocation>
        <location evidence="1">Nucleus</location>
    </subcellularLocation>
</comment>
<accession>A0A815QFN5</accession>
<dbReference type="InterPro" id="IPR032675">
    <property type="entry name" value="LRR_dom_sf"/>
</dbReference>
<dbReference type="InterPro" id="IPR030217">
    <property type="entry name" value="NXF_fam"/>
</dbReference>
<proteinExistence type="inferred from homology"/>
<dbReference type="InterPro" id="IPR002075">
    <property type="entry name" value="NTF2_dom"/>
</dbReference>
<keyword evidence="5" id="KW-0677">Repeat</keyword>
<dbReference type="PROSITE" id="PS51281">
    <property type="entry name" value="TAP_C"/>
    <property type="match status" value="1"/>
</dbReference>
<evidence type="ECO:0000256" key="3">
    <source>
        <dbReference type="ARBA" id="ARBA00022448"/>
    </source>
</evidence>
<comment type="similarity">
    <text evidence="2">Belongs to the NXF family.</text>
</comment>
<dbReference type="Proteomes" id="UP000663828">
    <property type="component" value="Unassembled WGS sequence"/>
</dbReference>
<dbReference type="InterPro" id="IPR012677">
    <property type="entry name" value="Nucleotide-bd_a/b_plait_sf"/>
</dbReference>
<evidence type="ECO:0000256" key="5">
    <source>
        <dbReference type="ARBA" id="ARBA00022737"/>
    </source>
</evidence>
<dbReference type="InterPro" id="IPR009060">
    <property type="entry name" value="UBA-like_sf"/>
</dbReference>
<dbReference type="GO" id="GO:0016973">
    <property type="term" value="P:poly(A)+ mRNA export from nucleus"/>
    <property type="evidence" value="ECO:0007669"/>
    <property type="project" value="TreeGrafter"/>
</dbReference>
<dbReference type="InterPro" id="IPR057125">
    <property type="entry name" value="NXF1/2/3/5-like_LRR"/>
</dbReference>
<sequence length="610" mass="69904">MSNRNNQRTRHHTDPSSSRYNNAKYHQRNGGKNNRPEFSRRQIGSDDVDRLMMSVDDDLTTNGKSQEASSRARACKNNGNRRSTRSTPQLRKAHQNQIGWWRIMVQDAGNIGKERVMTALRAHCPRQFQSYHYYIDQKTKAGIFFVNSQQDADMLKRANGKVEVQSLDILRIIVSRVPSPIPSLDEDIRPHFKDYLINRRFDQQIFKLDLTNLADDEELSSFGIFPQFNKQAFIHEIVDILNRDLHMTRQLDLGSNNIVSLQEFRNLKLNDLGLLSVASNLIKNVDEFDNLKHIPHLAHLFIKNNPITLPNNKRNTSSMDNIISTIQQKIPQLKRIDNVDLPPMIRFATDIESISLPASVPHCVPNDMQGFLAKFIDEYYRLFDTRGREELHACYHDVCMFSLCISTADSTIVPTRHFKFGNLVVESRNLQKVIDDKRRMMLLRQGKPTVLEFLRTKFPLTKHDGNSFHVDVLSTANNRAVFTVNGLYREVEQSTNGPVRCFQRTFTCAQTAAGVLIVADHIMISNATDSQVSKINSATPSVTVSTSQPLNTHADLENQMILRFSQESGMNIAYSKLCLQENNWNYDKAAEVFLDAKQKNMIPSEAFYKI</sequence>
<evidence type="ECO:0000259" key="10">
    <source>
        <dbReference type="PROSITE" id="PS51281"/>
    </source>
</evidence>
<feature type="compositionally biased region" description="Polar residues" evidence="8">
    <location>
        <begin position="60"/>
        <end position="69"/>
    </location>
</feature>
<dbReference type="GO" id="GO:0003723">
    <property type="term" value="F:RNA binding"/>
    <property type="evidence" value="ECO:0007669"/>
    <property type="project" value="InterPro"/>
</dbReference>
<dbReference type="FunFam" id="1.10.8.10:FF:000018">
    <property type="entry name" value="Nuclear RNA export factor 1"/>
    <property type="match status" value="1"/>
</dbReference>
<feature type="compositionally biased region" description="Basic and acidic residues" evidence="8">
    <location>
        <begin position="34"/>
        <end position="50"/>
    </location>
</feature>
<keyword evidence="4" id="KW-0433">Leucine-rich repeat</keyword>
<dbReference type="PANTHER" id="PTHR10662:SF22">
    <property type="entry name" value="NUCLEAR RNA EXPORT FACTOR 1"/>
    <property type="match status" value="1"/>
</dbReference>
<feature type="domain" description="NTF2" evidence="9">
    <location>
        <begin position="371"/>
        <end position="524"/>
    </location>
</feature>
<evidence type="ECO:0000256" key="7">
    <source>
        <dbReference type="ARBA" id="ARBA00023242"/>
    </source>
</evidence>
<reference evidence="11" key="1">
    <citation type="submission" date="2021-02" db="EMBL/GenBank/DDBJ databases">
        <authorList>
            <person name="Nowell W R."/>
        </authorList>
    </citation>
    <scope>NUCLEOTIDE SEQUENCE</scope>
</reference>
<dbReference type="GO" id="GO:0005634">
    <property type="term" value="C:nucleus"/>
    <property type="evidence" value="ECO:0007669"/>
    <property type="project" value="UniProtKB-SubCell"/>
</dbReference>
<dbReference type="Gene3D" id="3.30.70.330">
    <property type="match status" value="1"/>
</dbReference>
<dbReference type="InterPro" id="IPR005637">
    <property type="entry name" value="TAP_C_dom"/>
</dbReference>
<keyword evidence="7" id="KW-0539">Nucleus</keyword>
<dbReference type="CDD" id="cd14342">
    <property type="entry name" value="UBA_TAP-C"/>
    <property type="match status" value="1"/>
</dbReference>
<evidence type="ECO:0008006" key="13">
    <source>
        <dbReference type="Google" id="ProtNLM"/>
    </source>
</evidence>
<evidence type="ECO:0000256" key="8">
    <source>
        <dbReference type="SAM" id="MobiDB-lite"/>
    </source>
</evidence>
<dbReference type="SUPFAM" id="SSF46934">
    <property type="entry name" value="UBA-like"/>
    <property type="match status" value="1"/>
</dbReference>
<dbReference type="PANTHER" id="PTHR10662">
    <property type="entry name" value="NUCLEAR RNA EXPORT FACTOR"/>
    <property type="match status" value="1"/>
</dbReference>
<comment type="caution">
    <text evidence="11">The sequence shown here is derived from an EMBL/GenBank/DDBJ whole genome shotgun (WGS) entry which is preliminary data.</text>
</comment>
<dbReference type="Pfam" id="PF24048">
    <property type="entry name" value="LRR_NXF1-5"/>
    <property type="match status" value="1"/>
</dbReference>
<evidence type="ECO:0000259" key="9">
    <source>
        <dbReference type="PROSITE" id="PS50177"/>
    </source>
</evidence>
<dbReference type="InterPro" id="IPR015245">
    <property type="entry name" value="Tap_RNA-bd"/>
</dbReference>
<dbReference type="InterPro" id="IPR032710">
    <property type="entry name" value="NTF2-like_dom_sf"/>
</dbReference>
<dbReference type="AlphaFoldDB" id="A0A815QFN5"/>
<name>A0A815QFN5_ADIRI</name>
<evidence type="ECO:0000256" key="2">
    <source>
        <dbReference type="ARBA" id="ARBA00009285"/>
    </source>
</evidence>
<gene>
    <name evidence="11" type="ORF">XAT740_LOCUS37481</name>
</gene>
<feature type="region of interest" description="Disordered" evidence="8">
    <location>
        <begin position="1"/>
        <end position="93"/>
    </location>
</feature>
<evidence type="ECO:0000313" key="12">
    <source>
        <dbReference type="Proteomes" id="UP000663828"/>
    </source>
</evidence>
<feature type="domain" description="TAP-C" evidence="10">
    <location>
        <begin position="555"/>
        <end position="610"/>
    </location>
</feature>
<dbReference type="EMBL" id="CAJNOR010003942">
    <property type="protein sequence ID" value="CAF1461828.1"/>
    <property type="molecule type" value="Genomic_DNA"/>
</dbReference>
<dbReference type="Gene3D" id="3.80.10.10">
    <property type="entry name" value="Ribonuclease Inhibitor"/>
    <property type="match status" value="1"/>
</dbReference>
<organism evidence="11 12">
    <name type="scientific">Adineta ricciae</name>
    <name type="common">Rotifer</name>
    <dbReference type="NCBI Taxonomy" id="249248"/>
    <lineage>
        <taxon>Eukaryota</taxon>
        <taxon>Metazoa</taxon>
        <taxon>Spiralia</taxon>
        <taxon>Gnathifera</taxon>
        <taxon>Rotifera</taxon>
        <taxon>Eurotatoria</taxon>
        <taxon>Bdelloidea</taxon>
        <taxon>Adinetida</taxon>
        <taxon>Adinetidae</taxon>
        <taxon>Adineta</taxon>
    </lineage>
</organism>
<keyword evidence="12" id="KW-1185">Reference proteome</keyword>
<feature type="compositionally biased region" description="Polar residues" evidence="8">
    <location>
        <begin position="77"/>
        <end position="89"/>
    </location>
</feature>
<dbReference type="GO" id="GO:0005737">
    <property type="term" value="C:cytoplasm"/>
    <property type="evidence" value="ECO:0007669"/>
    <property type="project" value="InterPro"/>
</dbReference>
<dbReference type="Gene3D" id="1.10.8.10">
    <property type="entry name" value="DNA helicase RuvA subunit, C-terminal domain"/>
    <property type="match status" value="1"/>
</dbReference>
<dbReference type="SUPFAM" id="SSF54427">
    <property type="entry name" value="NTF2-like"/>
    <property type="match status" value="1"/>
</dbReference>
<dbReference type="Pfam" id="PF09162">
    <property type="entry name" value="Tap-RNA_bind"/>
    <property type="match status" value="1"/>
</dbReference>
<evidence type="ECO:0000256" key="6">
    <source>
        <dbReference type="ARBA" id="ARBA00022816"/>
    </source>
</evidence>
<dbReference type="SMART" id="SM00804">
    <property type="entry name" value="TAP_C"/>
    <property type="match status" value="1"/>
</dbReference>
<dbReference type="PROSITE" id="PS50177">
    <property type="entry name" value="NTF2_DOMAIN"/>
    <property type="match status" value="1"/>
</dbReference>
<dbReference type="Gene3D" id="3.10.450.50">
    <property type="match status" value="1"/>
</dbReference>
<dbReference type="Pfam" id="PF03943">
    <property type="entry name" value="TAP_C"/>
    <property type="match status" value="1"/>
</dbReference>